<dbReference type="PANTHER" id="PTHR23427:SF2">
    <property type="entry name" value="SURFEIT LOCUS PROTEIN 1"/>
    <property type="match status" value="1"/>
</dbReference>
<dbReference type="CDD" id="cd06662">
    <property type="entry name" value="SURF1"/>
    <property type="match status" value="1"/>
</dbReference>
<name>A0A9X1SV15_9ACTN</name>
<protein>
    <recommendedName>
        <fullName evidence="6">SURF1-like protein</fullName>
    </recommendedName>
</protein>
<sequence length="266" mass="28796">MLRTALKPRWLALLVVMLLAASVMAKLGDWQLQRAREHGDSAQKAEQAAESGASVPIGEVLRPSQTFQREAINAKVSATGHWSGADQLLVPDRELDGEPGLWVLTPLITEDGTTVPVVRGWVADAAEATEPDSDTEVTVVGLVQPTEPSAVRDPGETSGLPEGQIDRVAAAQLAGLWPQPMVTGFVVMSSQTPQTDPALTLVPPPTSDGKLDWGNVSYAIQWWAFALIALLFWFRLVRDDHKGLLRRDLEEEDDDEDEAAPAVSHS</sequence>
<comment type="caution">
    <text evidence="6">Lacks conserved residue(s) required for the propagation of feature annotation.</text>
</comment>
<dbReference type="RefSeq" id="WP_231444775.1">
    <property type="nucleotide sequence ID" value="NZ_JAJOMB010000012.1"/>
</dbReference>
<dbReference type="InterPro" id="IPR045214">
    <property type="entry name" value="Surf1/Surf4"/>
</dbReference>
<comment type="subcellular location">
    <subcellularLocation>
        <location evidence="6">Cell membrane</location>
        <topology evidence="6">Multi-pass membrane protein</topology>
    </subcellularLocation>
    <subcellularLocation>
        <location evidence="1">Membrane</location>
    </subcellularLocation>
</comment>
<keyword evidence="6" id="KW-1003">Cell membrane</keyword>
<evidence type="ECO:0000313" key="8">
    <source>
        <dbReference type="EMBL" id="MCD5313512.1"/>
    </source>
</evidence>
<evidence type="ECO:0000313" key="9">
    <source>
        <dbReference type="Proteomes" id="UP001138997"/>
    </source>
</evidence>
<dbReference type="Pfam" id="PF02104">
    <property type="entry name" value="SURF1"/>
    <property type="match status" value="1"/>
</dbReference>
<feature type="compositionally biased region" description="Acidic residues" evidence="7">
    <location>
        <begin position="250"/>
        <end position="259"/>
    </location>
</feature>
<feature type="transmembrane region" description="Helical" evidence="6">
    <location>
        <begin position="220"/>
        <end position="237"/>
    </location>
</feature>
<keyword evidence="4 6" id="KW-1133">Transmembrane helix</keyword>
<dbReference type="AlphaFoldDB" id="A0A9X1SV15"/>
<comment type="caution">
    <text evidence="8">The sequence shown here is derived from an EMBL/GenBank/DDBJ whole genome shotgun (WGS) entry which is preliminary data.</text>
</comment>
<evidence type="ECO:0000256" key="3">
    <source>
        <dbReference type="ARBA" id="ARBA00022692"/>
    </source>
</evidence>
<evidence type="ECO:0000256" key="2">
    <source>
        <dbReference type="ARBA" id="ARBA00007165"/>
    </source>
</evidence>
<feature type="region of interest" description="Disordered" evidence="7">
    <location>
        <begin position="38"/>
        <end position="57"/>
    </location>
</feature>
<comment type="similarity">
    <text evidence="2 6">Belongs to the SURF1 family.</text>
</comment>
<dbReference type="Proteomes" id="UP001138997">
    <property type="component" value="Unassembled WGS sequence"/>
</dbReference>
<feature type="region of interest" description="Disordered" evidence="7">
    <location>
        <begin position="247"/>
        <end position="266"/>
    </location>
</feature>
<dbReference type="GO" id="GO:0005886">
    <property type="term" value="C:plasma membrane"/>
    <property type="evidence" value="ECO:0007669"/>
    <property type="project" value="UniProtKB-SubCell"/>
</dbReference>
<evidence type="ECO:0000256" key="7">
    <source>
        <dbReference type="SAM" id="MobiDB-lite"/>
    </source>
</evidence>
<keyword evidence="9" id="KW-1185">Reference proteome</keyword>
<evidence type="ECO:0000256" key="4">
    <source>
        <dbReference type="ARBA" id="ARBA00022989"/>
    </source>
</evidence>
<evidence type="ECO:0000256" key="5">
    <source>
        <dbReference type="ARBA" id="ARBA00023136"/>
    </source>
</evidence>
<evidence type="ECO:0000256" key="6">
    <source>
        <dbReference type="RuleBase" id="RU363076"/>
    </source>
</evidence>
<gene>
    <name evidence="8" type="ORF">LR394_21620</name>
</gene>
<accession>A0A9X1SV15</accession>
<dbReference type="PANTHER" id="PTHR23427">
    <property type="entry name" value="SURFEIT LOCUS PROTEIN"/>
    <property type="match status" value="1"/>
</dbReference>
<keyword evidence="3 6" id="KW-0812">Transmembrane</keyword>
<organism evidence="8 9">
    <name type="scientific">Kineosporia babensis</name>
    <dbReference type="NCBI Taxonomy" id="499548"/>
    <lineage>
        <taxon>Bacteria</taxon>
        <taxon>Bacillati</taxon>
        <taxon>Actinomycetota</taxon>
        <taxon>Actinomycetes</taxon>
        <taxon>Kineosporiales</taxon>
        <taxon>Kineosporiaceae</taxon>
        <taxon>Kineosporia</taxon>
    </lineage>
</organism>
<keyword evidence="5 6" id="KW-0472">Membrane</keyword>
<proteinExistence type="inferred from homology"/>
<dbReference type="InterPro" id="IPR002994">
    <property type="entry name" value="Surf1/Shy1"/>
</dbReference>
<dbReference type="EMBL" id="JAJOMB010000012">
    <property type="protein sequence ID" value="MCD5313512.1"/>
    <property type="molecule type" value="Genomic_DNA"/>
</dbReference>
<reference evidence="8" key="1">
    <citation type="submission" date="2021-11" db="EMBL/GenBank/DDBJ databases">
        <title>Streptomyces corallinus and Kineosporia corallina sp. nov., two new coral-derived marine actinobacteria.</title>
        <authorList>
            <person name="Buangrab K."/>
            <person name="Sutthacheep M."/>
            <person name="Yeemin T."/>
            <person name="Harunari E."/>
            <person name="Igarashi Y."/>
            <person name="Sripreechasak P."/>
            <person name="Kanchanasin P."/>
            <person name="Tanasupawat S."/>
            <person name="Phongsopitanun W."/>
        </authorList>
    </citation>
    <scope>NUCLEOTIDE SEQUENCE</scope>
    <source>
        <strain evidence="8">JCM 31032</strain>
    </source>
</reference>
<evidence type="ECO:0000256" key="1">
    <source>
        <dbReference type="ARBA" id="ARBA00004370"/>
    </source>
</evidence>
<dbReference type="PROSITE" id="PS50895">
    <property type="entry name" value="SURF1"/>
    <property type="match status" value="1"/>
</dbReference>